<comment type="subcellular location">
    <subcellularLocation>
        <location evidence="2">Membrane</location>
        <topology evidence="2">Single-pass membrane protein</topology>
    </subcellularLocation>
</comment>
<evidence type="ECO:0000256" key="12">
    <source>
        <dbReference type="ARBA" id="ARBA00023136"/>
    </source>
</evidence>
<name>A0A7J7PE08_9MAGN</name>
<keyword evidence="11 15" id="KW-1133">Transmembrane helix</keyword>
<dbReference type="EC" id="2.3.2.27" evidence="4"/>
<feature type="compositionally biased region" description="Basic and acidic residues" evidence="14">
    <location>
        <begin position="216"/>
        <end position="226"/>
    </location>
</feature>
<dbReference type="CDD" id="cd16461">
    <property type="entry name" value="RING-H2_EL5-like"/>
    <property type="match status" value="1"/>
</dbReference>
<dbReference type="InterPro" id="IPR013083">
    <property type="entry name" value="Znf_RING/FYVE/PHD"/>
</dbReference>
<dbReference type="SUPFAM" id="SSF57850">
    <property type="entry name" value="RING/U-box"/>
    <property type="match status" value="1"/>
</dbReference>
<dbReference type="FunFam" id="3.30.40.10:FF:000187">
    <property type="entry name" value="E3 ubiquitin-protein ligase ATL6"/>
    <property type="match status" value="1"/>
</dbReference>
<feature type="compositionally biased region" description="Low complexity" evidence="14">
    <location>
        <begin position="205"/>
        <end position="214"/>
    </location>
</feature>
<organism evidence="17 18">
    <name type="scientific">Kingdonia uniflora</name>
    <dbReference type="NCBI Taxonomy" id="39325"/>
    <lineage>
        <taxon>Eukaryota</taxon>
        <taxon>Viridiplantae</taxon>
        <taxon>Streptophyta</taxon>
        <taxon>Embryophyta</taxon>
        <taxon>Tracheophyta</taxon>
        <taxon>Spermatophyta</taxon>
        <taxon>Magnoliopsida</taxon>
        <taxon>Ranunculales</taxon>
        <taxon>Circaeasteraceae</taxon>
        <taxon>Kingdonia</taxon>
    </lineage>
</organism>
<evidence type="ECO:0000313" key="17">
    <source>
        <dbReference type="EMBL" id="KAF6177148.1"/>
    </source>
</evidence>
<evidence type="ECO:0000256" key="13">
    <source>
        <dbReference type="PROSITE-ProRule" id="PRU00175"/>
    </source>
</evidence>
<keyword evidence="10" id="KW-0862">Zinc</keyword>
<dbReference type="GO" id="GO:0061630">
    <property type="term" value="F:ubiquitin protein ligase activity"/>
    <property type="evidence" value="ECO:0007669"/>
    <property type="project" value="UniProtKB-EC"/>
</dbReference>
<evidence type="ECO:0000256" key="14">
    <source>
        <dbReference type="SAM" id="MobiDB-lite"/>
    </source>
</evidence>
<sequence>MGDDDVPTSTWYDHRQDKYNVNTRIMLIATVTLFSVILVVVILHMYARCVFRRRERRRVAMQFLATGVAPTHAQVSDALRVGLEPAVIASLPLIAYKRINQVDENSTSECSVCISTLEEDEMVRVLPNCKHTFHGECVDMWLSTHSTCPVCRTQVEPNLVQTDPEEANVVTTIPATAPPLNLINSLPCSEGPSEPKAQSSGIGGSISRLSSFRRMLSRDKSERRIQPEGATTDIERQ</sequence>
<keyword evidence="5" id="KW-0808">Transferase</keyword>
<evidence type="ECO:0000256" key="2">
    <source>
        <dbReference type="ARBA" id="ARBA00004167"/>
    </source>
</evidence>
<evidence type="ECO:0000256" key="10">
    <source>
        <dbReference type="ARBA" id="ARBA00022833"/>
    </source>
</evidence>
<dbReference type="PROSITE" id="PS50089">
    <property type="entry name" value="ZF_RING_2"/>
    <property type="match status" value="1"/>
</dbReference>
<feature type="transmembrane region" description="Helical" evidence="15">
    <location>
        <begin position="25"/>
        <end position="47"/>
    </location>
</feature>
<keyword evidence="18" id="KW-1185">Reference proteome</keyword>
<evidence type="ECO:0000256" key="9">
    <source>
        <dbReference type="ARBA" id="ARBA00022786"/>
    </source>
</evidence>
<gene>
    <name evidence="17" type="ORF">GIB67_025485</name>
</gene>
<dbReference type="SMART" id="SM00184">
    <property type="entry name" value="RING"/>
    <property type="match status" value="1"/>
</dbReference>
<dbReference type="InterPro" id="IPR044600">
    <property type="entry name" value="ATL1/ATL16-like"/>
</dbReference>
<keyword evidence="8 13" id="KW-0863">Zinc-finger</keyword>
<evidence type="ECO:0000256" key="4">
    <source>
        <dbReference type="ARBA" id="ARBA00012483"/>
    </source>
</evidence>
<comment type="caution">
    <text evidence="17">The sequence shown here is derived from an EMBL/GenBank/DDBJ whole genome shotgun (WGS) entry which is preliminary data.</text>
</comment>
<evidence type="ECO:0000256" key="8">
    <source>
        <dbReference type="ARBA" id="ARBA00022771"/>
    </source>
</evidence>
<dbReference type="OrthoDB" id="8062037at2759"/>
<reference evidence="17 18" key="1">
    <citation type="journal article" date="2020" name="IScience">
        <title>Genome Sequencing of the Endangered Kingdonia uniflora (Circaeasteraceae, Ranunculales) Reveals Potential Mechanisms of Evolutionary Specialization.</title>
        <authorList>
            <person name="Sun Y."/>
            <person name="Deng T."/>
            <person name="Zhang A."/>
            <person name="Moore M.J."/>
            <person name="Landis J.B."/>
            <person name="Lin N."/>
            <person name="Zhang H."/>
            <person name="Zhang X."/>
            <person name="Huang J."/>
            <person name="Zhang X."/>
            <person name="Sun H."/>
            <person name="Wang H."/>
        </authorList>
    </citation>
    <scope>NUCLEOTIDE SEQUENCE [LARGE SCALE GENOMIC DNA]</scope>
    <source>
        <strain evidence="17">TB1705</strain>
        <tissue evidence="17">Leaf</tissue>
    </source>
</reference>
<evidence type="ECO:0000256" key="11">
    <source>
        <dbReference type="ARBA" id="ARBA00022989"/>
    </source>
</evidence>
<dbReference type="GO" id="GO:0016020">
    <property type="term" value="C:membrane"/>
    <property type="evidence" value="ECO:0007669"/>
    <property type="project" value="UniProtKB-SubCell"/>
</dbReference>
<accession>A0A7J7PE08</accession>
<evidence type="ECO:0000256" key="6">
    <source>
        <dbReference type="ARBA" id="ARBA00022692"/>
    </source>
</evidence>
<dbReference type="Pfam" id="PF13639">
    <property type="entry name" value="zf-RING_2"/>
    <property type="match status" value="1"/>
</dbReference>
<evidence type="ECO:0000313" key="18">
    <source>
        <dbReference type="Proteomes" id="UP000541444"/>
    </source>
</evidence>
<evidence type="ECO:0000256" key="1">
    <source>
        <dbReference type="ARBA" id="ARBA00000900"/>
    </source>
</evidence>
<dbReference type="Proteomes" id="UP000541444">
    <property type="component" value="Unassembled WGS sequence"/>
</dbReference>
<dbReference type="PANTHER" id="PTHR46913">
    <property type="entry name" value="RING-H2 FINGER PROTEIN ATL16"/>
    <property type="match status" value="1"/>
</dbReference>
<feature type="domain" description="RING-type" evidence="16">
    <location>
        <begin position="110"/>
        <end position="152"/>
    </location>
</feature>
<evidence type="ECO:0000256" key="5">
    <source>
        <dbReference type="ARBA" id="ARBA00022679"/>
    </source>
</evidence>
<comment type="pathway">
    <text evidence="3">Protein modification; protein ubiquitination.</text>
</comment>
<protein>
    <recommendedName>
        <fullName evidence="4">RING-type E3 ubiquitin transferase</fullName>
        <ecNumber evidence="4">2.3.2.27</ecNumber>
    </recommendedName>
</protein>
<keyword evidence="7" id="KW-0479">Metal-binding</keyword>
<dbReference type="InterPro" id="IPR001841">
    <property type="entry name" value="Znf_RING"/>
</dbReference>
<dbReference type="PANTHER" id="PTHR46913:SF1">
    <property type="entry name" value="RING-H2 FINGER PROTEIN ATL16"/>
    <property type="match status" value="1"/>
</dbReference>
<evidence type="ECO:0000259" key="16">
    <source>
        <dbReference type="PROSITE" id="PS50089"/>
    </source>
</evidence>
<dbReference type="GO" id="GO:0016567">
    <property type="term" value="P:protein ubiquitination"/>
    <property type="evidence" value="ECO:0007669"/>
    <property type="project" value="InterPro"/>
</dbReference>
<evidence type="ECO:0000256" key="3">
    <source>
        <dbReference type="ARBA" id="ARBA00004906"/>
    </source>
</evidence>
<dbReference type="EMBL" id="JACGCM010000002">
    <property type="protein sequence ID" value="KAF6177148.1"/>
    <property type="molecule type" value="Genomic_DNA"/>
</dbReference>
<dbReference type="GO" id="GO:0008270">
    <property type="term" value="F:zinc ion binding"/>
    <property type="evidence" value="ECO:0007669"/>
    <property type="project" value="UniProtKB-KW"/>
</dbReference>
<evidence type="ECO:0000256" key="15">
    <source>
        <dbReference type="SAM" id="Phobius"/>
    </source>
</evidence>
<evidence type="ECO:0000256" key="7">
    <source>
        <dbReference type="ARBA" id="ARBA00022723"/>
    </source>
</evidence>
<feature type="region of interest" description="Disordered" evidence="14">
    <location>
        <begin position="188"/>
        <end position="237"/>
    </location>
</feature>
<keyword evidence="9" id="KW-0833">Ubl conjugation pathway</keyword>
<dbReference type="Gene3D" id="3.30.40.10">
    <property type="entry name" value="Zinc/RING finger domain, C3HC4 (zinc finger)"/>
    <property type="match status" value="1"/>
</dbReference>
<keyword evidence="6 15" id="KW-0812">Transmembrane</keyword>
<proteinExistence type="predicted"/>
<comment type="catalytic activity">
    <reaction evidence="1">
        <text>S-ubiquitinyl-[E2 ubiquitin-conjugating enzyme]-L-cysteine + [acceptor protein]-L-lysine = [E2 ubiquitin-conjugating enzyme]-L-cysteine + N(6)-ubiquitinyl-[acceptor protein]-L-lysine.</text>
        <dbReference type="EC" id="2.3.2.27"/>
    </reaction>
</comment>
<keyword evidence="12 15" id="KW-0472">Membrane</keyword>
<dbReference type="AlphaFoldDB" id="A0A7J7PE08"/>